<protein>
    <submittedName>
        <fullName evidence="3">Ras-associating domain-containing protein</fullName>
    </submittedName>
</protein>
<proteinExistence type="predicted"/>
<keyword evidence="1" id="KW-0472">Membrane</keyword>
<dbReference type="Proteomes" id="UP000887569">
    <property type="component" value="Unplaced"/>
</dbReference>
<evidence type="ECO:0000313" key="2">
    <source>
        <dbReference type="Proteomes" id="UP000887569"/>
    </source>
</evidence>
<keyword evidence="2" id="KW-1185">Reference proteome</keyword>
<name>A0A915CJA9_PARUN</name>
<sequence>MSCRGCLRPSRYACLIDVGLVVVLHMPLCFVYALIKLRVLPRHSFYVCWCSPFRIALMHHCLGCYRPNFTHNCIYIYMYKYIFLQQLQPFSMPLLSLALPTIAAETLISPSQTPTFKLIVAKSARKNAHIEHKEHNVFNCCCFVHAMSESTSFIVLFLKRPVILGICYRIKRVHQIAHPNRCCVLSCDIKLQL</sequence>
<organism evidence="2 3">
    <name type="scientific">Parascaris univalens</name>
    <name type="common">Nematode worm</name>
    <dbReference type="NCBI Taxonomy" id="6257"/>
    <lineage>
        <taxon>Eukaryota</taxon>
        <taxon>Metazoa</taxon>
        <taxon>Ecdysozoa</taxon>
        <taxon>Nematoda</taxon>
        <taxon>Chromadorea</taxon>
        <taxon>Rhabditida</taxon>
        <taxon>Spirurina</taxon>
        <taxon>Ascaridomorpha</taxon>
        <taxon>Ascaridoidea</taxon>
        <taxon>Ascarididae</taxon>
        <taxon>Parascaris</taxon>
    </lineage>
</organism>
<dbReference type="AlphaFoldDB" id="A0A915CJA9"/>
<dbReference type="WBParaSite" id="PgR211_g001_t04">
    <property type="protein sequence ID" value="PgR211_g001_t04"/>
    <property type="gene ID" value="PgR211_g001"/>
</dbReference>
<keyword evidence="1" id="KW-1133">Transmembrane helix</keyword>
<evidence type="ECO:0000256" key="1">
    <source>
        <dbReference type="SAM" id="Phobius"/>
    </source>
</evidence>
<accession>A0A915CJA9</accession>
<keyword evidence="1" id="KW-0812">Transmembrane</keyword>
<evidence type="ECO:0000313" key="3">
    <source>
        <dbReference type="WBParaSite" id="PgR211_g001_t04"/>
    </source>
</evidence>
<feature type="transmembrane region" description="Helical" evidence="1">
    <location>
        <begin position="12"/>
        <end position="35"/>
    </location>
</feature>
<reference evidence="3" key="1">
    <citation type="submission" date="2022-11" db="UniProtKB">
        <authorList>
            <consortium name="WormBaseParasite"/>
        </authorList>
    </citation>
    <scope>IDENTIFICATION</scope>
</reference>